<evidence type="ECO:0000256" key="1">
    <source>
        <dbReference type="ARBA" id="ARBA00010785"/>
    </source>
</evidence>
<gene>
    <name evidence="2" type="ORF">BC936DRAFT_140906</name>
</gene>
<dbReference type="Pfam" id="PF23643">
    <property type="entry name" value="TRAPPC13_C"/>
    <property type="match status" value="1"/>
</dbReference>
<dbReference type="InterPro" id="IPR055429">
    <property type="entry name" value="TRAPPC13_M"/>
</dbReference>
<protein>
    <submittedName>
        <fullName evidence="2">Uncharacterized protein</fullName>
    </submittedName>
</protein>
<dbReference type="GO" id="GO:1990072">
    <property type="term" value="C:TRAPPIII protein complex"/>
    <property type="evidence" value="ECO:0007669"/>
    <property type="project" value="TreeGrafter"/>
</dbReference>
<dbReference type="Proteomes" id="UP000268093">
    <property type="component" value="Unassembled WGS sequence"/>
</dbReference>
<dbReference type="InterPro" id="IPR010378">
    <property type="entry name" value="TRAPPC13"/>
</dbReference>
<sequence>MNTPQHNTRIGSPGPQSSNEPQAVHLLSLKVMRLSRPSLATTNPVYYETSTSSVLFDALESLNISDLVAVHQLPTGTSDPSRDLKIRDFGLSEVLTLPSAFGNIYLGETFSSYLCINNEAAVPVREVGVKAELQTGSQRFNLTDTTSRPLATMDKGSTCEFVVSHEIKELGVHILVCSVHYVTADGEKKYFRKYYKFQVMNPLAVKTKVNNMTDGRVFLEAQVQNVANSPMFLERMRFEPAEHFAFRDLNFIIGPSTGYTTAATTGAATTTTATTTATTTTTSPTAPSVFGAHNYLNPQDIRQYLYLLTPKKLLDDRLARTTNALGKLDIIWRSTLGETGRLQTSQLTRKPPLLEDIEVLPAHVPSVILLETPFAVTLRVRNRTARAMKLVLSAVKTKMGSVLLSGTSIKQLGEVAAEGVVEVRLEFFPLTPGLQRIGGLKVADQLSGYSKEVEHLCDVFVVFGEGGEVGR</sequence>
<evidence type="ECO:0000313" key="2">
    <source>
        <dbReference type="EMBL" id="RUO97145.1"/>
    </source>
</evidence>
<dbReference type="PANTHER" id="PTHR13134">
    <property type="entry name" value="TRAFFICKING PROTEIN PARTICLE COMPLEX SUBUNIT 13"/>
    <property type="match status" value="1"/>
</dbReference>
<dbReference type="InterPro" id="IPR055428">
    <property type="entry name" value="TRAPPC13_C"/>
</dbReference>
<dbReference type="InterPro" id="IPR055427">
    <property type="entry name" value="TRAPPC13_N"/>
</dbReference>
<dbReference type="Pfam" id="PF23647">
    <property type="entry name" value="TRAPPC13_M"/>
    <property type="match status" value="2"/>
</dbReference>
<dbReference type="Pfam" id="PF06159">
    <property type="entry name" value="TRAPPC13_N"/>
    <property type="match status" value="1"/>
</dbReference>
<dbReference type="OrthoDB" id="10250284at2759"/>
<comment type="similarity">
    <text evidence="1">Belongs to the TRAPPC13 family.</text>
</comment>
<accession>A0A433A375</accession>
<comment type="caution">
    <text evidence="2">The sequence shown here is derived from an EMBL/GenBank/DDBJ whole genome shotgun (WGS) entry which is preliminary data.</text>
</comment>
<keyword evidence="3" id="KW-1185">Reference proteome</keyword>
<proteinExistence type="inferred from homology"/>
<organism evidence="2 3">
    <name type="scientific">Jimgerdemannia flammicorona</name>
    <dbReference type="NCBI Taxonomy" id="994334"/>
    <lineage>
        <taxon>Eukaryota</taxon>
        <taxon>Fungi</taxon>
        <taxon>Fungi incertae sedis</taxon>
        <taxon>Mucoromycota</taxon>
        <taxon>Mucoromycotina</taxon>
        <taxon>Endogonomycetes</taxon>
        <taxon>Endogonales</taxon>
        <taxon>Endogonaceae</taxon>
        <taxon>Jimgerdemannia</taxon>
    </lineage>
</organism>
<dbReference type="PANTHER" id="PTHR13134:SF3">
    <property type="entry name" value="TRAFFICKING PROTEIN PARTICLE COMPLEX SUBUNIT 13"/>
    <property type="match status" value="1"/>
</dbReference>
<evidence type="ECO:0000313" key="3">
    <source>
        <dbReference type="Proteomes" id="UP000268093"/>
    </source>
</evidence>
<reference evidence="2 3" key="1">
    <citation type="journal article" date="2018" name="New Phytol.">
        <title>Phylogenomics of Endogonaceae and evolution of mycorrhizas within Mucoromycota.</title>
        <authorList>
            <person name="Chang Y."/>
            <person name="Desiro A."/>
            <person name="Na H."/>
            <person name="Sandor L."/>
            <person name="Lipzen A."/>
            <person name="Clum A."/>
            <person name="Barry K."/>
            <person name="Grigoriev I.V."/>
            <person name="Martin F.M."/>
            <person name="Stajich J.E."/>
            <person name="Smith M.E."/>
            <person name="Bonito G."/>
            <person name="Spatafora J.W."/>
        </authorList>
    </citation>
    <scope>NUCLEOTIDE SEQUENCE [LARGE SCALE GENOMIC DNA]</scope>
    <source>
        <strain evidence="2 3">GMNB39</strain>
    </source>
</reference>
<dbReference type="AlphaFoldDB" id="A0A433A375"/>
<name>A0A433A375_9FUNG</name>
<dbReference type="EMBL" id="RBNI01018253">
    <property type="protein sequence ID" value="RUO97145.1"/>
    <property type="molecule type" value="Genomic_DNA"/>
</dbReference>